<reference evidence="2" key="1">
    <citation type="submission" date="2017-09" db="EMBL/GenBank/DDBJ databases">
        <title>FDA dAtabase for Regulatory Grade micrObial Sequences (FDA-ARGOS): Supporting development and validation of Infectious Disease Dx tests.</title>
        <authorList>
            <person name="Minogue T."/>
            <person name="Wolcott M."/>
            <person name="Wasieloski L."/>
            <person name="Aguilar W."/>
            <person name="Moore D."/>
            <person name="Tallon L."/>
            <person name="Sadzewicz L."/>
            <person name="Ott S."/>
            <person name="Zhao X."/>
            <person name="Nagaraj S."/>
            <person name="Vavikolanu K."/>
            <person name="Aluvathingal J."/>
            <person name="Nadendla S."/>
            <person name="Sichtig H."/>
        </authorList>
    </citation>
    <scope>NUCLEOTIDE SEQUENCE [LARGE SCALE GENOMIC DNA]</scope>
    <source>
        <strain evidence="2">FDAARGOS_390</strain>
    </source>
</reference>
<proteinExistence type="predicted"/>
<protein>
    <submittedName>
        <fullName evidence="1">Transcriptional regulator</fullName>
    </submittedName>
</protein>
<dbReference type="EMBL" id="PDDY01000001">
    <property type="protein sequence ID" value="PEH42192.1"/>
    <property type="molecule type" value="Genomic_DNA"/>
</dbReference>
<organism evidence="1 2">
    <name type="scientific">Burkholderia gladioli</name>
    <name type="common">Pseudomonas marginata</name>
    <name type="synonym">Phytomonas marginata</name>
    <dbReference type="NCBI Taxonomy" id="28095"/>
    <lineage>
        <taxon>Bacteria</taxon>
        <taxon>Pseudomonadati</taxon>
        <taxon>Pseudomonadota</taxon>
        <taxon>Betaproteobacteria</taxon>
        <taxon>Burkholderiales</taxon>
        <taxon>Burkholderiaceae</taxon>
        <taxon>Burkholderia</taxon>
    </lineage>
</organism>
<dbReference type="Proteomes" id="UP000220629">
    <property type="component" value="Unassembled WGS sequence"/>
</dbReference>
<evidence type="ECO:0000313" key="1">
    <source>
        <dbReference type="EMBL" id="PEH42192.1"/>
    </source>
</evidence>
<comment type="caution">
    <text evidence="1">The sequence shown here is derived from an EMBL/GenBank/DDBJ whole genome shotgun (WGS) entry which is preliminary data.</text>
</comment>
<name>A0A2A7SF96_BURGA</name>
<dbReference type="SUPFAM" id="SSF159275">
    <property type="entry name" value="PA1994-like"/>
    <property type="match status" value="1"/>
</dbReference>
<accession>A0A2A7SF96</accession>
<sequence length="184" mass="20627">MREVRWASLDSDGIEHLTLSRDGDGYLAESVIIGRHDDGRRYGLAYRLACDGHWRTTRATLSVMGGATLSLLRDREGRWRDGEGRPLPALEGCVDLDIAATPYTNTLPIRRLGLRRDERRAIEVAYVSVPDLAVSRATQAYVCIEPGRRYRYEGIDGRFTAGLSVDDDGLVLEYDTLFRRLPAA</sequence>
<gene>
    <name evidence="1" type="ORF">CRM94_08595</name>
</gene>
<dbReference type="AlphaFoldDB" id="A0A2A7SF96"/>
<dbReference type="Pfam" id="PF06475">
    <property type="entry name" value="Glycolipid_bind"/>
    <property type="match status" value="1"/>
</dbReference>
<dbReference type="RefSeq" id="WP_096752828.1">
    <property type="nucleotide sequence ID" value="NZ_CADEPO010000009.1"/>
</dbReference>
<evidence type="ECO:0000313" key="2">
    <source>
        <dbReference type="Proteomes" id="UP000220629"/>
    </source>
</evidence>
<dbReference type="InterPro" id="IPR009467">
    <property type="entry name" value="Glycolipid-bd_prot_put"/>
</dbReference>